<dbReference type="SUPFAM" id="SSF55979">
    <property type="entry name" value="DNA clamp"/>
    <property type="match status" value="1"/>
</dbReference>
<keyword evidence="2" id="KW-1185">Reference proteome</keyword>
<dbReference type="Gene3D" id="3.10.150.10">
    <property type="entry name" value="DNA Polymerase III, subunit A, domain 2"/>
    <property type="match status" value="1"/>
</dbReference>
<sequence length="75" mass="8301">MFTLSLANKNRIQTICSHANSRINPVYEMVLIEAENNQVRFSASNGAQFNSLTLPAQVSENISFTLSAKRLSLEA</sequence>
<dbReference type="InterPro" id="IPR046938">
    <property type="entry name" value="DNA_clamp_sf"/>
</dbReference>
<protein>
    <submittedName>
        <fullName evidence="1">Uncharacterized protein</fullName>
    </submittedName>
</protein>
<accession>A0A9X1Z3L2</accession>
<dbReference type="EMBL" id="JAKILJ010000007">
    <property type="protein sequence ID" value="MCL1104508.1"/>
    <property type="molecule type" value="Genomic_DNA"/>
</dbReference>
<gene>
    <name evidence="1" type="ORF">L2749_04435</name>
</gene>
<proteinExistence type="predicted"/>
<evidence type="ECO:0000313" key="2">
    <source>
        <dbReference type="Proteomes" id="UP001139408"/>
    </source>
</evidence>
<dbReference type="AlphaFoldDB" id="A0A9X1Z3L2"/>
<dbReference type="Proteomes" id="UP001139408">
    <property type="component" value="Unassembled WGS sequence"/>
</dbReference>
<evidence type="ECO:0000313" key="1">
    <source>
        <dbReference type="EMBL" id="MCL1104508.1"/>
    </source>
</evidence>
<dbReference type="RefSeq" id="WP_188924298.1">
    <property type="nucleotide sequence ID" value="NZ_BMQI01000008.1"/>
</dbReference>
<reference evidence="1" key="1">
    <citation type="submission" date="2022-01" db="EMBL/GenBank/DDBJ databases">
        <title>Whole genome-based taxonomy of the Shewanellaceae.</title>
        <authorList>
            <person name="Martin-Rodriguez A.J."/>
        </authorList>
    </citation>
    <scope>NUCLEOTIDE SEQUENCE</scope>
    <source>
        <strain evidence="1">DSM 23803</strain>
    </source>
</reference>
<comment type="caution">
    <text evidence="1">The sequence shown here is derived from an EMBL/GenBank/DDBJ whole genome shotgun (WGS) entry which is preliminary data.</text>
</comment>
<name>A0A9X1Z3L2_9GAMM</name>
<organism evidence="1 2">
    <name type="scientific">Shewanella algicola</name>
    <dbReference type="NCBI Taxonomy" id="640633"/>
    <lineage>
        <taxon>Bacteria</taxon>
        <taxon>Pseudomonadati</taxon>
        <taxon>Pseudomonadota</taxon>
        <taxon>Gammaproteobacteria</taxon>
        <taxon>Alteromonadales</taxon>
        <taxon>Shewanellaceae</taxon>
        <taxon>Shewanella</taxon>
    </lineage>
</organism>